<proteinExistence type="predicted"/>
<reference evidence="2" key="1">
    <citation type="journal article" date="2022" name="bioRxiv">
        <title>Sequencing and chromosome-scale assembly of the giantPleurodeles waltlgenome.</title>
        <authorList>
            <person name="Brown T."/>
            <person name="Elewa A."/>
            <person name="Iarovenko S."/>
            <person name="Subramanian E."/>
            <person name="Araus A.J."/>
            <person name="Petzold A."/>
            <person name="Susuki M."/>
            <person name="Suzuki K.-i.T."/>
            <person name="Hayashi T."/>
            <person name="Toyoda A."/>
            <person name="Oliveira C."/>
            <person name="Osipova E."/>
            <person name="Leigh N.D."/>
            <person name="Simon A."/>
            <person name="Yun M.H."/>
        </authorList>
    </citation>
    <scope>NUCLEOTIDE SEQUENCE</scope>
    <source>
        <strain evidence="2">20211129_DDA</strain>
        <tissue evidence="2">Liver</tissue>
    </source>
</reference>
<evidence type="ECO:0000256" key="1">
    <source>
        <dbReference type="SAM" id="MobiDB-lite"/>
    </source>
</evidence>
<protein>
    <submittedName>
        <fullName evidence="2">Uncharacterized protein</fullName>
    </submittedName>
</protein>
<evidence type="ECO:0000313" key="2">
    <source>
        <dbReference type="EMBL" id="KAJ1196347.1"/>
    </source>
</evidence>
<feature type="region of interest" description="Disordered" evidence="1">
    <location>
        <begin position="124"/>
        <end position="165"/>
    </location>
</feature>
<accession>A0AAV7V6D9</accession>
<gene>
    <name evidence="2" type="ORF">NDU88_000218</name>
</gene>
<name>A0AAV7V6D9_PLEWA</name>
<comment type="caution">
    <text evidence="2">The sequence shown here is derived from an EMBL/GenBank/DDBJ whole genome shotgun (WGS) entry which is preliminary data.</text>
</comment>
<dbReference type="EMBL" id="JANPWB010000003">
    <property type="protein sequence ID" value="KAJ1196347.1"/>
    <property type="molecule type" value="Genomic_DNA"/>
</dbReference>
<dbReference type="Proteomes" id="UP001066276">
    <property type="component" value="Chromosome 2_1"/>
</dbReference>
<keyword evidence="3" id="KW-1185">Reference proteome</keyword>
<organism evidence="2 3">
    <name type="scientific">Pleurodeles waltl</name>
    <name type="common">Iberian ribbed newt</name>
    <dbReference type="NCBI Taxonomy" id="8319"/>
    <lineage>
        <taxon>Eukaryota</taxon>
        <taxon>Metazoa</taxon>
        <taxon>Chordata</taxon>
        <taxon>Craniata</taxon>
        <taxon>Vertebrata</taxon>
        <taxon>Euteleostomi</taxon>
        <taxon>Amphibia</taxon>
        <taxon>Batrachia</taxon>
        <taxon>Caudata</taxon>
        <taxon>Salamandroidea</taxon>
        <taxon>Salamandridae</taxon>
        <taxon>Pleurodelinae</taxon>
        <taxon>Pleurodeles</taxon>
    </lineage>
</organism>
<dbReference type="AlphaFoldDB" id="A0AAV7V6D9"/>
<evidence type="ECO:0000313" key="3">
    <source>
        <dbReference type="Proteomes" id="UP001066276"/>
    </source>
</evidence>
<sequence length="165" mass="17691">MEVSGRDKVIVEAQRREGWKSASLRRVGRGGTPAAEVVRKRSSAHKSTVFLAGTSPAHSRGGARCCRALRVPRAHFRVTGSRHSSFAAPAPLVSAAACWGRGLGRLYPPFRDVCPGAEPLARYSPFHSPRSSAAGGRRGRTANRLQGQHRSDTYLPAAASDVRPP</sequence>